<evidence type="ECO:0000313" key="10">
    <source>
        <dbReference type="Proteomes" id="UP000261340"/>
    </source>
</evidence>
<feature type="domain" description="SH3" evidence="8">
    <location>
        <begin position="47"/>
        <end position="86"/>
    </location>
</feature>
<evidence type="ECO:0000256" key="3">
    <source>
        <dbReference type="ARBA" id="ARBA00022729"/>
    </source>
</evidence>
<comment type="subcellular location">
    <subcellularLocation>
        <location evidence="1">Endoplasmic reticulum membrane</location>
        <topology evidence="1">Single-pass membrane protein</topology>
    </subcellularLocation>
</comment>
<dbReference type="AlphaFoldDB" id="A0A3Q0S664"/>
<dbReference type="Proteomes" id="UP000261340">
    <property type="component" value="Unplaced"/>
</dbReference>
<dbReference type="InterPro" id="IPR036028">
    <property type="entry name" value="SH3-like_dom_sf"/>
</dbReference>
<keyword evidence="3 7" id="KW-0732">Signal</keyword>
<keyword evidence="2" id="KW-0728">SH3 domain</keyword>
<dbReference type="GeneTree" id="ENSGT00940000169554"/>
<evidence type="ECO:0000256" key="6">
    <source>
        <dbReference type="ARBA" id="ARBA00023180"/>
    </source>
</evidence>
<accession>A0A3Q0S664</accession>
<evidence type="ECO:0000259" key="8">
    <source>
        <dbReference type="Pfam" id="PF07653"/>
    </source>
</evidence>
<dbReference type="PANTHER" id="PTHR23158">
    <property type="entry name" value="MELANOMA INHIBITORY ACTIVITY-RELATED"/>
    <property type="match status" value="1"/>
</dbReference>
<evidence type="ECO:0000256" key="4">
    <source>
        <dbReference type="ARBA" id="ARBA00022824"/>
    </source>
</evidence>
<name>A0A3Q0S664_AMPCI</name>
<evidence type="ECO:0000256" key="1">
    <source>
        <dbReference type="ARBA" id="ARBA00004389"/>
    </source>
</evidence>
<dbReference type="GO" id="GO:0070971">
    <property type="term" value="C:endoplasmic reticulum exit site"/>
    <property type="evidence" value="ECO:0007669"/>
    <property type="project" value="TreeGrafter"/>
</dbReference>
<reference evidence="9" key="2">
    <citation type="submission" date="2025-09" db="UniProtKB">
        <authorList>
            <consortium name="Ensembl"/>
        </authorList>
    </citation>
    <scope>IDENTIFICATION</scope>
</reference>
<keyword evidence="4" id="KW-0256">Endoplasmic reticulum</keyword>
<keyword evidence="10" id="KW-1185">Reference proteome</keyword>
<dbReference type="OMA" id="CVIFRSF"/>
<reference evidence="9" key="1">
    <citation type="submission" date="2025-08" db="UniProtKB">
        <authorList>
            <consortium name="Ensembl"/>
        </authorList>
    </citation>
    <scope>IDENTIFICATION</scope>
</reference>
<keyword evidence="6" id="KW-0325">Glycoprotein</keyword>
<sequence length="131" mass="14948">MMAVSHVYRFLWSLGTALVVLSHLNLALLSDYKICGDSECQSLMSRVQAIRDHRGKDCRFLSFRQGDTIFVYHKLTGKRDDLWAGSVCLISPSFCLPGLFASLKEQVYTTVEKVVETQVILISYKNKFYTE</sequence>
<proteinExistence type="predicted"/>
<dbReference type="InterPro" id="IPR051500">
    <property type="entry name" value="cTAGE_MIA/OTOR"/>
</dbReference>
<protein>
    <recommendedName>
        <fullName evidence="8">SH3 domain-containing protein</fullName>
    </recommendedName>
</protein>
<evidence type="ECO:0000256" key="2">
    <source>
        <dbReference type="ARBA" id="ARBA00022443"/>
    </source>
</evidence>
<dbReference type="PANTHER" id="PTHR23158:SF38">
    <property type="entry name" value="MELANOMA INHIBITORY ACTIVITY PROTEIN 2"/>
    <property type="match status" value="1"/>
</dbReference>
<keyword evidence="5" id="KW-0175">Coiled coil</keyword>
<evidence type="ECO:0000313" key="9">
    <source>
        <dbReference type="Ensembl" id="ENSACIP00000018511.1"/>
    </source>
</evidence>
<dbReference type="Gene3D" id="2.30.30.40">
    <property type="entry name" value="SH3 Domains"/>
    <property type="match status" value="1"/>
</dbReference>
<dbReference type="Ensembl" id="ENSACIT00000019008.1">
    <property type="protein sequence ID" value="ENSACIP00000018511.1"/>
    <property type="gene ID" value="ENSACIG00000014449.1"/>
</dbReference>
<dbReference type="SUPFAM" id="SSF50044">
    <property type="entry name" value="SH3-domain"/>
    <property type="match status" value="1"/>
</dbReference>
<feature type="signal peptide" evidence="7">
    <location>
        <begin position="1"/>
        <end position="27"/>
    </location>
</feature>
<evidence type="ECO:0000256" key="7">
    <source>
        <dbReference type="SAM" id="SignalP"/>
    </source>
</evidence>
<feature type="chain" id="PRO_5018743014" description="SH3 domain-containing protein" evidence="7">
    <location>
        <begin position="28"/>
        <end position="131"/>
    </location>
</feature>
<dbReference type="GO" id="GO:0035459">
    <property type="term" value="P:vesicle cargo loading"/>
    <property type="evidence" value="ECO:0007669"/>
    <property type="project" value="TreeGrafter"/>
</dbReference>
<dbReference type="GO" id="GO:0006888">
    <property type="term" value="P:endoplasmic reticulum to Golgi vesicle-mediated transport"/>
    <property type="evidence" value="ECO:0007669"/>
    <property type="project" value="TreeGrafter"/>
</dbReference>
<evidence type="ECO:0000256" key="5">
    <source>
        <dbReference type="ARBA" id="ARBA00023054"/>
    </source>
</evidence>
<organism evidence="9 10">
    <name type="scientific">Amphilophus citrinellus</name>
    <name type="common">Midas cichlid</name>
    <name type="synonym">Cichlasoma citrinellum</name>
    <dbReference type="NCBI Taxonomy" id="61819"/>
    <lineage>
        <taxon>Eukaryota</taxon>
        <taxon>Metazoa</taxon>
        <taxon>Chordata</taxon>
        <taxon>Craniata</taxon>
        <taxon>Vertebrata</taxon>
        <taxon>Euteleostomi</taxon>
        <taxon>Actinopterygii</taxon>
        <taxon>Neopterygii</taxon>
        <taxon>Teleostei</taxon>
        <taxon>Neoteleostei</taxon>
        <taxon>Acanthomorphata</taxon>
        <taxon>Ovalentaria</taxon>
        <taxon>Cichlomorphae</taxon>
        <taxon>Cichliformes</taxon>
        <taxon>Cichlidae</taxon>
        <taxon>New World cichlids</taxon>
        <taxon>Cichlasomatinae</taxon>
        <taxon>Heroini</taxon>
        <taxon>Amphilophus</taxon>
    </lineage>
</organism>
<dbReference type="STRING" id="61819.ENSACIP00000018511"/>
<dbReference type="GO" id="GO:0009306">
    <property type="term" value="P:protein secretion"/>
    <property type="evidence" value="ECO:0007669"/>
    <property type="project" value="TreeGrafter"/>
</dbReference>
<dbReference type="Pfam" id="PF07653">
    <property type="entry name" value="SH3_2"/>
    <property type="match status" value="1"/>
</dbReference>
<dbReference type="GO" id="GO:0005789">
    <property type="term" value="C:endoplasmic reticulum membrane"/>
    <property type="evidence" value="ECO:0007669"/>
    <property type="project" value="UniProtKB-SubCell"/>
</dbReference>
<dbReference type="InterPro" id="IPR001452">
    <property type="entry name" value="SH3_domain"/>
</dbReference>